<comment type="caution">
    <text evidence="2">The sequence shown here is derived from an EMBL/GenBank/DDBJ whole genome shotgun (WGS) entry which is preliminary data.</text>
</comment>
<dbReference type="InterPro" id="IPR010730">
    <property type="entry name" value="HET"/>
</dbReference>
<dbReference type="AlphaFoldDB" id="A0A9N9YNS7"/>
<reference evidence="2" key="1">
    <citation type="submission" date="2021-10" db="EMBL/GenBank/DDBJ databases">
        <authorList>
            <person name="Piombo E."/>
        </authorList>
    </citation>
    <scope>NUCLEOTIDE SEQUENCE</scope>
</reference>
<proteinExistence type="predicted"/>
<dbReference type="Proteomes" id="UP000696573">
    <property type="component" value="Unassembled WGS sequence"/>
</dbReference>
<name>A0A9N9YNS7_9HYPO</name>
<feature type="domain" description="Heterokaryon incompatibility" evidence="1">
    <location>
        <begin position="47"/>
        <end position="201"/>
    </location>
</feature>
<dbReference type="EMBL" id="CABFNQ020000702">
    <property type="protein sequence ID" value="CAH0025122.1"/>
    <property type="molecule type" value="Genomic_DNA"/>
</dbReference>
<dbReference type="PANTHER" id="PTHR24148">
    <property type="entry name" value="ANKYRIN REPEAT DOMAIN-CONTAINING PROTEIN 39 HOMOLOG-RELATED"/>
    <property type="match status" value="1"/>
</dbReference>
<protein>
    <recommendedName>
        <fullName evidence="1">Heterokaryon incompatibility domain-containing protein</fullName>
    </recommendedName>
</protein>
<dbReference type="PANTHER" id="PTHR24148:SF73">
    <property type="entry name" value="HET DOMAIN PROTEIN (AFU_ORTHOLOGUE AFUA_8G01020)"/>
    <property type="match status" value="1"/>
</dbReference>
<dbReference type="InterPro" id="IPR052895">
    <property type="entry name" value="HetReg/Transcr_Mod"/>
</dbReference>
<accession>A0A9N9YNS7</accession>
<evidence type="ECO:0000313" key="2">
    <source>
        <dbReference type="EMBL" id="CAH0025122.1"/>
    </source>
</evidence>
<keyword evidence="3" id="KW-1185">Reference proteome</keyword>
<dbReference type="Pfam" id="PF06985">
    <property type="entry name" value="HET"/>
    <property type="match status" value="1"/>
</dbReference>
<gene>
    <name evidence="2" type="ORF">CRHIZ90672A_00005272</name>
</gene>
<evidence type="ECO:0000313" key="3">
    <source>
        <dbReference type="Proteomes" id="UP000696573"/>
    </source>
</evidence>
<organism evidence="2 3">
    <name type="scientific">Clonostachys rhizophaga</name>
    <dbReference type="NCBI Taxonomy" id="160324"/>
    <lineage>
        <taxon>Eukaryota</taxon>
        <taxon>Fungi</taxon>
        <taxon>Dikarya</taxon>
        <taxon>Ascomycota</taxon>
        <taxon>Pezizomycotina</taxon>
        <taxon>Sordariomycetes</taxon>
        <taxon>Hypocreomycetidae</taxon>
        <taxon>Hypocreales</taxon>
        <taxon>Bionectriaceae</taxon>
        <taxon>Clonostachys</taxon>
    </lineage>
</organism>
<sequence length="398" mass="44982">MTTLDYSDIPLGLNEIRLVSLESSAEGVAQAKWKIRVANLADEATSYYAVSYRWGAPLLEGRFKTMTNDPITSIQFNDSVVKVTENLSDFLDQVKSDEKLKENEFWIDAVCINQSDPKERSHQVSTMMARIYRSAACVIAWLGDADLHTERAFGHLSKLAESTMLPPLSASVDFGSDQSSWKSTAKLFERTYWNRSWIIQELVLPEKVTVRCGKYSTDWSVLSKASHIISTGAWREFFYNQATGMESLGSDTKTVRIPQRNYGIPTILKATKKSMATEHWTNVLLYTLIRSRDFEATNWEDKVYALMGLIEDSVDVGKMPLLRPEFGVDCSAARTYLKTAIQLLRDCEELLILSCVEGRSFQKVKINADTLPSWVPDWSEPSPLGLRVTGYKRYSADA</sequence>
<evidence type="ECO:0000259" key="1">
    <source>
        <dbReference type="Pfam" id="PF06985"/>
    </source>
</evidence>
<dbReference type="OrthoDB" id="3548654at2759"/>